<gene>
    <name evidence="1" type="ORF">SAMN04488006_0333</name>
</gene>
<dbReference type="AlphaFoldDB" id="A0A1I6NPQ2"/>
<accession>A0A1I6NPQ2</accession>
<dbReference type="OrthoDB" id="1443276at2"/>
<dbReference type="Proteomes" id="UP000199312">
    <property type="component" value="Unassembled WGS sequence"/>
</dbReference>
<reference evidence="2" key="1">
    <citation type="submission" date="2016-10" db="EMBL/GenBank/DDBJ databases">
        <authorList>
            <person name="Varghese N."/>
            <person name="Submissions S."/>
        </authorList>
    </citation>
    <scope>NUCLEOTIDE SEQUENCE [LARGE SCALE GENOMIC DNA]</scope>
    <source>
        <strain evidence="2">DSM 24450</strain>
    </source>
</reference>
<sequence length="139" mass="15933">MGFSFSNLLKSKKEPISNQAFPKIKFDGGTKYAENETCDVYLDFEELGGFPFIKTILIADFPVKIKRIGCTLTFHFEKDSLTIHSDNTDIDSNAIKNTPFHVSEIDFEVNEKEAAQIKNNKVLRIEYVFKNETHSFKTI</sequence>
<proteinExistence type="predicted"/>
<organism evidence="1 2">
    <name type="scientific">Lutibacter maritimus</name>
    <dbReference type="NCBI Taxonomy" id="593133"/>
    <lineage>
        <taxon>Bacteria</taxon>
        <taxon>Pseudomonadati</taxon>
        <taxon>Bacteroidota</taxon>
        <taxon>Flavobacteriia</taxon>
        <taxon>Flavobacteriales</taxon>
        <taxon>Flavobacteriaceae</taxon>
        <taxon>Lutibacter</taxon>
    </lineage>
</organism>
<dbReference type="STRING" id="593133.SAMN04488006_0333"/>
<evidence type="ECO:0000313" key="1">
    <source>
        <dbReference type="EMBL" id="SFS29878.1"/>
    </source>
</evidence>
<keyword evidence="2" id="KW-1185">Reference proteome</keyword>
<name>A0A1I6NPQ2_9FLAO</name>
<protein>
    <submittedName>
        <fullName evidence="1">Uncharacterized protein</fullName>
    </submittedName>
</protein>
<dbReference type="RefSeq" id="WP_090221848.1">
    <property type="nucleotide sequence ID" value="NZ_FOZP01000001.1"/>
</dbReference>
<evidence type="ECO:0000313" key="2">
    <source>
        <dbReference type="Proteomes" id="UP000199312"/>
    </source>
</evidence>
<dbReference type="EMBL" id="FOZP01000001">
    <property type="protein sequence ID" value="SFS29878.1"/>
    <property type="molecule type" value="Genomic_DNA"/>
</dbReference>